<dbReference type="PANTHER" id="PTHR47782">
    <property type="entry name" value="ZN(II)2CYS6 TRANSCRIPTION FACTOR (EUROFUNG)-RELATED"/>
    <property type="match status" value="1"/>
</dbReference>
<dbReference type="SUPFAM" id="SSF57701">
    <property type="entry name" value="Zn2/Cys6 DNA-binding domain"/>
    <property type="match status" value="1"/>
</dbReference>
<feature type="compositionally biased region" description="Low complexity" evidence="8">
    <location>
        <begin position="186"/>
        <end position="196"/>
    </location>
</feature>
<keyword evidence="5" id="KW-0238">DNA-binding</keyword>
<comment type="subcellular location">
    <subcellularLocation>
        <location evidence="1">Nucleus</location>
    </subcellularLocation>
</comment>
<dbReference type="Pfam" id="PF00172">
    <property type="entry name" value="Zn_clus"/>
    <property type="match status" value="1"/>
</dbReference>
<accession>A0ABR0CDP1</accession>
<dbReference type="Pfam" id="PF04082">
    <property type="entry name" value="Fungal_trans"/>
    <property type="match status" value="1"/>
</dbReference>
<dbReference type="InterPro" id="IPR036875">
    <property type="entry name" value="Znf_CCHC_sf"/>
</dbReference>
<organism evidence="11 12">
    <name type="scientific">Purpureocillium lilacinum</name>
    <name type="common">Paecilomyces lilacinus</name>
    <dbReference type="NCBI Taxonomy" id="33203"/>
    <lineage>
        <taxon>Eukaryota</taxon>
        <taxon>Fungi</taxon>
        <taxon>Dikarya</taxon>
        <taxon>Ascomycota</taxon>
        <taxon>Pezizomycotina</taxon>
        <taxon>Sordariomycetes</taxon>
        <taxon>Hypocreomycetidae</taxon>
        <taxon>Hypocreales</taxon>
        <taxon>Ophiocordycipitaceae</taxon>
        <taxon>Purpureocillium</taxon>
    </lineage>
</organism>
<feature type="compositionally biased region" description="Low complexity" evidence="8">
    <location>
        <begin position="140"/>
        <end position="156"/>
    </location>
</feature>
<keyword evidence="6" id="KW-0804">Transcription</keyword>
<evidence type="ECO:0000259" key="10">
    <source>
        <dbReference type="PROSITE" id="PS50048"/>
    </source>
</evidence>
<feature type="domain" description="Zn(2)-C6 fungal-type" evidence="10">
    <location>
        <begin position="367"/>
        <end position="397"/>
    </location>
</feature>
<dbReference type="SMART" id="SM00906">
    <property type="entry name" value="Fungal_trans"/>
    <property type="match status" value="1"/>
</dbReference>
<dbReference type="EMBL" id="JAWRVI010000003">
    <property type="protein sequence ID" value="KAK4094365.1"/>
    <property type="molecule type" value="Genomic_DNA"/>
</dbReference>
<feature type="region of interest" description="Disordered" evidence="8">
    <location>
        <begin position="954"/>
        <end position="981"/>
    </location>
</feature>
<feature type="region of interest" description="Disordered" evidence="8">
    <location>
        <begin position="136"/>
        <end position="166"/>
    </location>
</feature>
<name>A0ABR0CDP1_PURLI</name>
<feature type="transmembrane region" description="Helical" evidence="9">
    <location>
        <begin position="866"/>
        <end position="885"/>
    </location>
</feature>
<evidence type="ECO:0000256" key="9">
    <source>
        <dbReference type="SAM" id="Phobius"/>
    </source>
</evidence>
<dbReference type="CDD" id="cd00067">
    <property type="entry name" value="GAL4"/>
    <property type="match status" value="1"/>
</dbReference>
<evidence type="ECO:0000256" key="2">
    <source>
        <dbReference type="ARBA" id="ARBA00022723"/>
    </source>
</evidence>
<dbReference type="SUPFAM" id="SSF57756">
    <property type="entry name" value="Retrovirus zinc finger-like domains"/>
    <property type="match status" value="1"/>
</dbReference>
<evidence type="ECO:0000256" key="3">
    <source>
        <dbReference type="ARBA" id="ARBA00022833"/>
    </source>
</evidence>
<dbReference type="PROSITE" id="PS00463">
    <property type="entry name" value="ZN2_CY6_FUNGAL_1"/>
    <property type="match status" value="1"/>
</dbReference>
<dbReference type="CDD" id="cd12148">
    <property type="entry name" value="fungal_TF_MHR"/>
    <property type="match status" value="1"/>
</dbReference>
<dbReference type="SMART" id="SM00066">
    <property type="entry name" value="GAL4"/>
    <property type="match status" value="1"/>
</dbReference>
<dbReference type="PANTHER" id="PTHR47782:SF12">
    <property type="entry name" value="ZN(II)2CYS6 TRANSCRIPTION FACTOR (EUROFUNG)"/>
    <property type="match status" value="1"/>
</dbReference>
<keyword evidence="3" id="KW-0862">Zinc</keyword>
<dbReference type="PROSITE" id="PS50048">
    <property type="entry name" value="ZN2_CY6_FUNGAL_2"/>
    <property type="match status" value="1"/>
</dbReference>
<evidence type="ECO:0000256" key="4">
    <source>
        <dbReference type="ARBA" id="ARBA00023015"/>
    </source>
</evidence>
<keyword evidence="7" id="KW-0539">Nucleus</keyword>
<evidence type="ECO:0000256" key="1">
    <source>
        <dbReference type="ARBA" id="ARBA00004123"/>
    </source>
</evidence>
<comment type="caution">
    <text evidence="11">The sequence shown here is derived from an EMBL/GenBank/DDBJ whole genome shotgun (WGS) entry which is preliminary data.</text>
</comment>
<gene>
    <name evidence="11" type="ORF">Purlil1_970</name>
</gene>
<dbReference type="InterPro" id="IPR036864">
    <property type="entry name" value="Zn2-C6_fun-type_DNA-bd_sf"/>
</dbReference>
<feature type="region of interest" description="Disordered" evidence="8">
    <location>
        <begin position="179"/>
        <end position="234"/>
    </location>
</feature>
<evidence type="ECO:0000256" key="6">
    <source>
        <dbReference type="ARBA" id="ARBA00023163"/>
    </source>
</evidence>
<keyword evidence="9" id="KW-0812">Transmembrane</keyword>
<keyword evidence="2" id="KW-0479">Metal-binding</keyword>
<keyword evidence="4" id="KW-0805">Transcription regulation</keyword>
<feature type="compositionally biased region" description="Basic and acidic residues" evidence="8">
    <location>
        <begin position="199"/>
        <end position="216"/>
    </location>
</feature>
<protein>
    <submittedName>
        <fullName evidence="11">Transcriptional regulator family: Fungal Specific TF</fullName>
    </submittedName>
</protein>
<evidence type="ECO:0000256" key="8">
    <source>
        <dbReference type="SAM" id="MobiDB-lite"/>
    </source>
</evidence>
<proteinExistence type="predicted"/>
<evidence type="ECO:0000313" key="12">
    <source>
        <dbReference type="Proteomes" id="UP001287286"/>
    </source>
</evidence>
<evidence type="ECO:0000313" key="11">
    <source>
        <dbReference type="EMBL" id="KAK4094365.1"/>
    </source>
</evidence>
<keyword evidence="12" id="KW-1185">Reference proteome</keyword>
<reference evidence="11 12" key="1">
    <citation type="journal article" date="2024" name="Microbiol. Resour. Announc.">
        <title>Genome annotations for the ascomycete fungi Trichoderma harzianum, Trichoderma aggressivum, and Purpureocillium lilacinum.</title>
        <authorList>
            <person name="Beijen E.P.W."/>
            <person name="Ohm R.A."/>
        </authorList>
    </citation>
    <scope>NUCLEOTIDE SEQUENCE [LARGE SCALE GENOMIC DNA]</scope>
    <source>
        <strain evidence="11 12">CBS 150709</strain>
    </source>
</reference>
<dbReference type="Proteomes" id="UP001287286">
    <property type="component" value="Unassembled WGS sequence"/>
</dbReference>
<dbReference type="InterPro" id="IPR052202">
    <property type="entry name" value="Yeast_MetPath_Reg"/>
</dbReference>
<dbReference type="Gene3D" id="4.10.240.10">
    <property type="entry name" value="Zn(2)-C6 fungal-type DNA-binding domain"/>
    <property type="match status" value="1"/>
</dbReference>
<keyword evidence="9" id="KW-1133">Transmembrane helix</keyword>
<evidence type="ECO:0000256" key="5">
    <source>
        <dbReference type="ARBA" id="ARBA00023125"/>
    </source>
</evidence>
<keyword evidence="9" id="KW-0472">Membrane</keyword>
<dbReference type="InterPro" id="IPR007219">
    <property type="entry name" value="XnlR_reg_dom"/>
</dbReference>
<evidence type="ECO:0000256" key="7">
    <source>
        <dbReference type="ARBA" id="ARBA00023242"/>
    </source>
</evidence>
<dbReference type="InterPro" id="IPR001138">
    <property type="entry name" value="Zn2Cys6_DnaBD"/>
</dbReference>
<sequence>MARLLENWGSIHWRDSRPIHAADSHPFMTLDWGNPADTANRRLHLRDFYQYHGVEHGYEQLFDACERDVCKMLRSFGESTLSELKFNYYVDLVVWRRTFNTFEPSQQPQWPFRGVRDRFDECGPPSQVYSDFLAKERETASPTRTTTLSATSAEAEATPEVDEHTEEGNAVLEETQGPTSMDLNTAANPQAQQPAKASRRLDTTDHAADSTAERPAKRLCGNEAPIQSPVPDQAEPENCANCGDVSHMLGTCPIPSDRGILYGCPMCNSIEHNINECAEWPSLPIGDKYQFLVLDRGNMPPLATRDGRLWYNVLVAYLQVSPENWPPTIFPWTPAFGRQIAQELASQNGRGHPVSRTAMTLDAQAQACERCHRRKTRCDKGRPECGPCKKSRSSCVYADRAREPVYSRGFVQRLERRIHQLETTNRALKAASPTRVPASGVEVVQEPPGSDALAKEVSFLSTSAGGDRFFLGPTSGILFASLVKAGVLEDDSRLAATPSGLDAFGSPGAEERADDSLPPEQLARGLVDAYLAHDHLAYPFLHPGAIRSAVDCMYTDGPGRSHAFEAFMFNMILAIASSQASKLNWQAFPDANTHHQRAAKYLNAVLCNGGLKALQAMLLLCQFQLTSSTRDASASLWHVVGISARMCFELGLHREAVYQVARSATSPNDFEDNNVRRTCFWCVFALDRVVSITLGRPLAICREDVDVDMPSLGFGDASPPARDVGPQDANVPSSRLALFKHIIRYRDICGRCLATLHRSGRNSTLPESEKARIRQDLADELQLWRADTDSLNLIEMDLSTPLAEARSSFRCKAWYELLYHNGVLLLYRPSYATMSDNDDTNSNVFSAAKESIKLYSYLFRSRKINFSWMVLHAVFLAGLSYIYALSRHFREMRHSGQHHQLTPEPILVEIVNDCRACSNVLVAVSERCNSQKNCHEVFDRLSDAVVKDAVDALSGARRPPTARVAGPATSPPSQPTAHHQATATELPLVAGSADSVLRDCFPELQSMYDAQWGDDAILQLSTDWFNQTFPEDNTAYGWNMQS</sequence>